<comment type="caution">
    <text evidence="10">The sequence shown here is derived from an EMBL/GenBank/DDBJ whole genome shotgun (WGS) entry which is preliminary data.</text>
</comment>
<evidence type="ECO:0000313" key="11">
    <source>
        <dbReference type="Proteomes" id="UP000738517"/>
    </source>
</evidence>
<keyword evidence="11" id="KW-1185">Reference proteome</keyword>
<evidence type="ECO:0000256" key="6">
    <source>
        <dbReference type="ARBA" id="ARBA00023002"/>
    </source>
</evidence>
<comment type="cofactor">
    <cofactor evidence="1 9">
        <name>FAD</name>
        <dbReference type="ChEBI" id="CHEBI:57692"/>
    </cofactor>
</comment>
<evidence type="ECO:0000256" key="3">
    <source>
        <dbReference type="ARBA" id="ARBA00006743"/>
    </source>
</evidence>
<evidence type="ECO:0000256" key="1">
    <source>
        <dbReference type="ARBA" id="ARBA00001974"/>
    </source>
</evidence>
<comment type="pathway">
    <text evidence="7">Amino-acid biosynthesis; L-methionine biosynthesis via de novo pathway.</text>
</comment>
<comment type="catalytic activity">
    <reaction evidence="8">
        <text>(6S)-5-methyl-5,6,7,8-tetrahydrofolate + NAD(+) = (6R)-5,10-methylene-5,6,7,8-tetrahydrofolate + NADH + H(+)</text>
        <dbReference type="Rhea" id="RHEA:19821"/>
        <dbReference type="ChEBI" id="CHEBI:15378"/>
        <dbReference type="ChEBI" id="CHEBI:15636"/>
        <dbReference type="ChEBI" id="CHEBI:18608"/>
        <dbReference type="ChEBI" id="CHEBI:57540"/>
        <dbReference type="ChEBI" id="CHEBI:57945"/>
        <dbReference type="EC" id="1.5.1.54"/>
    </reaction>
    <physiologicalReaction direction="right-to-left" evidence="8">
        <dbReference type="Rhea" id="RHEA:19823"/>
    </physiologicalReaction>
</comment>
<keyword evidence="4 9" id="KW-0285">Flavoprotein</keyword>
<sequence>MESDIEPRLFQLLAEASLEATPKQVLKLHTVPDWLSAGTWVYVPFLPKGRFEETFEACERLLLWGMVPIPHIPARAVPSEACLHRWLSSLTHIGVYNILLIAGEKNPPAGPFSNTLALLASGALAKHPLRGIGVAGHPEGHPHATSLELTNALAFKREYAEANQLNMWVVTQFSFDADIFIQWLQCYQEMLGNLPVYLGMPGPTQLKNLLFYAAQCGVVESVAALRRNLKATQLLKPWTPDLLVQEMARYQSINPDTPFQGIHLYPFGGLKQSARWLRGLTDDEK</sequence>
<accession>A0ABW9YIH6</accession>
<proteinExistence type="inferred from homology"/>
<reference evidence="10 11" key="1">
    <citation type="journal article" date="2017" name="Int. J. Syst. Evol. Microbiol.">
        <title>Photobacterium alginatilyticum sp. nov., a marine bacterium isolated from bottom seawater.</title>
        <authorList>
            <person name="Wang X."/>
            <person name="Wang Y."/>
            <person name="Yang X."/>
            <person name="Sun H."/>
            <person name="Li B."/>
            <person name="Zhang X.H."/>
        </authorList>
    </citation>
    <scope>NUCLEOTIDE SEQUENCE [LARGE SCALE GENOMIC DNA]</scope>
    <source>
        <strain evidence="10 11">P03D4</strain>
    </source>
</reference>
<dbReference type="Pfam" id="PF02219">
    <property type="entry name" value="MTHFR"/>
    <property type="match status" value="1"/>
</dbReference>
<organism evidence="10 11">
    <name type="scientific">Photobacterium alginatilyticum</name>
    <dbReference type="NCBI Taxonomy" id="1775171"/>
    <lineage>
        <taxon>Bacteria</taxon>
        <taxon>Pseudomonadati</taxon>
        <taxon>Pseudomonadota</taxon>
        <taxon>Gammaproteobacteria</taxon>
        <taxon>Vibrionales</taxon>
        <taxon>Vibrionaceae</taxon>
        <taxon>Photobacterium</taxon>
    </lineage>
</organism>
<keyword evidence="6 9" id="KW-0560">Oxidoreductase</keyword>
<keyword evidence="5 9" id="KW-0274">FAD</keyword>
<dbReference type="Proteomes" id="UP000738517">
    <property type="component" value="Unassembled WGS sequence"/>
</dbReference>
<evidence type="ECO:0000256" key="2">
    <source>
        <dbReference type="ARBA" id="ARBA00004777"/>
    </source>
</evidence>
<dbReference type="PANTHER" id="PTHR45754:SF3">
    <property type="entry name" value="METHYLENETETRAHYDROFOLATE REDUCTASE (NADPH)"/>
    <property type="match status" value="1"/>
</dbReference>
<dbReference type="InterPro" id="IPR029041">
    <property type="entry name" value="FAD-linked_oxidoreductase-like"/>
</dbReference>
<dbReference type="EMBL" id="RSEJ01000011">
    <property type="protein sequence ID" value="NBI53372.1"/>
    <property type="molecule type" value="Genomic_DNA"/>
</dbReference>
<evidence type="ECO:0000256" key="7">
    <source>
        <dbReference type="ARBA" id="ARBA00034478"/>
    </source>
</evidence>
<protein>
    <recommendedName>
        <fullName evidence="9">Methylenetetrahydrofolate reductase</fullName>
    </recommendedName>
</protein>
<evidence type="ECO:0000256" key="9">
    <source>
        <dbReference type="RuleBase" id="RU003862"/>
    </source>
</evidence>
<dbReference type="InterPro" id="IPR003171">
    <property type="entry name" value="Mehydrof_redctse-like"/>
</dbReference>
<comment type="pathway">
    <text evidence="2 9">One-carbon metabolism; tetrahydrofolate interconversion.</text>
</comment>
<evidence type="ECO:0000256" key="5">
    <source>
        <dbReference type="ARBA" id="ARBA00022827"/>
    </source>
</evidence>
<dbReference type="SUPFAM" id="SSF51730">
    <property type="entry name" value="FAD-linked oxidoreductase"/>
    <property type="match status" value="1"/>
</dbReference>
<name>A0ABW9YIH6_9GAMM</name>
<gene>
    <name evidence="10" type="ORF">EIZ48_12365</name>
</gene>
<evidence type="ECO:0000256" key="8">
    <source>
        <dbReference type="ARBA" id="ARBA00048628"/>
    </source>
</evidence>
<dbReference type="PANTHER" id="PTHR45754">
    <property type="entry name" value="METHYLENETETRAHYDROFOLATE REDUCTASE"/>
    <property type="match status" value="1"/>
</dbReference>
<evidence type="ECO:0000313" key="10">
    <source>
        <dbReference type="EMBL" id="NBI53372.1"/>
    </source>
</evidence>
<comment type="similarity">
    <text evidence="3 9">Belongs to the methylenetetrahydrofolate reductase family.</text>
</comment>
<evidence type="ECO:0000256" key="4">
    <source>
        <dbReference type="ARBA" id="ARBA00022630"/>
    </source>
</evidence>
<dbReference type="Gene3D" id="3.20.20.220">
    <property type="match status" value="1"/>
</dbReference>